<feature type="domain" description="N-acetyltransferase" evidence="2">
    <location>
        <begin position="253"/>
        <end position="402"/>
    </location>
</feature>
<sequence>MRTTVPDEPGTLAQLCGAFARQGVDIVSLQTFPLGLRPGETPTLGLRPGDATSSGGPNGESPAVGPKADGTDGEDRKKGENSGGSTTPGGEHAMDEFVLRAPEDLEASELTRLVNEAGGTSTWVERADAHDLVDTPTRVLRLAARTALDTAELPLALRQLLGRCTVRSVPAVSPVSGVASSLEVPPEGTYEETVLRLPDPAGGVLVIERPQLPFTPAEFARAGALVELDRVLGARARVPRSPDRLTLPEGLPVTVRRADTADLDAAVKMHERCSRETLAQRYHGPVSEADRYLRHLLSPHFGRTLAARTASGKLVALGHLLWDGDEAEVALIVEDDWQHRGIGTELLRRLARLAIEAGSSDVYAVTQASNTAMVAAMRKLGMPLDHQVEDRTLVITARLTGDAPGVAGSAAASASTSVSGAPVVVPAGAPASFDGRR</sequence>
<dbReference type="Proteomes" id="UP000595046">
    <property type="component" value="Chromosome"/>
</dbReference>
<dbReference type="SUPFAM" id="SSF55021">
    <property type="entry name" value="ACT-like"/>
    <property type="match status" value="1"/>
</dbReference>
<evidence type="ECO:0000313" key="3">
    <source>
        <dbReference type="EMBL" id="QPP11143.1"/>
    </source>
</evidence>
<keyword evidence="3" id="KW-0808">Transferase</keyword>
<feature type="region of interest" description="Disordered" evidence="1">
    <location>
        <begin position="36"/>
        <end position="93"/>
    </location>
</feature>
<dbReference type="PROSITE" id="PS51186">
    <property type="entry name" value="GNAT"/>
    <property type="match status" value="1"/>
</dbReference>
<dbReference type="KEGG" id="sbat:G4Z16_30965"/>
<proteinExistence type="predicted"/>
<evidence type="ECO:0000313" key="4">
    <source>
        <dbReference type="Proteomes" id="UP000595046"/>
    </source>
</evidence>
<dbReference type="InterPro" id="IPR045865">
    <property type="entry name" value="ACT-like_dom_sf"/>
</dbReference>
<evidence type="ECO:0000256" key="1">
    <source>
        <dbReference type="SAM" id="MobiDB-lite"/>
    </source>
</evidence>
<dbReference type="GO" id="GO:0016747">
    <property type="term" value="F:acyltransferase activity, transferring groups other than amino-acyl groups"/>
    <property type="evidence" value="ECO:0007669"/>
    <property type="project" value="InterPro"/>
</dbReference>
<keyword evidence="4" id="KW-1185">Reference proteome</keyword>
<protein>
    <submittedName>
        <fullName evidence="3">GNAT family N-acetyltransferase</fullName>
    </submittedName>
</protein>
<dbReference type="Gene3D" id="3.40.630.30">
    <property type="match status" value="1"/>
</dbReference>
<dbReference type="CDD" id="cd04301">
    <property type="entry name" value="NAT_SF"/>
    <property type="match status" value="1"/>
</dbReference>
<reference evidence="4" key="1">
    <citation type="submission" date="2020-02" db="EMBL/GenBank/DDBJ databases">
        <title>Streptomyces sp. ASO4wet.</title>
        <authorList>
            <person name="Risdian C."/>
            <person name="Landwehr W."/>
            <person name="Schupp P."/>
            <person name="Wink J."/>
        </authorList>
    </citation>
    <scope>NUCLEOTIDE SEQUENCE [LARGE SCALE GENOMIC DNA]</scope>
    <source>
        <strain evidence="4">ASO4wet</strain>
    </source>
</reference>
<gene>
    <name evidence="3" type="ORF">G4Z16_30965</name>
</gene>
<dbReference type="SUPFAM" id="SSF55729">
    <property type="entry name" value="Acyl-CoA N-acyltransferases (Nat)"/>
    <property type="match status" value="1"/>
</dbReference>
<accession>A0A7T1TDS7</accession>
<dbReference type="InterPro" id="IPR000182">
    <property type="entry name" value="GNAT_dom"/>
</dbReference>
<dbReference type="Pfam" id="PF00583">
    <property type="entry name" value="Acetyltransf_1"/>
    <property type="match status" value="1"/>
</dbReference>
<dbReference type="AlphaFoldDB" id="A0A7T1TDS7"/>
<dbReference type="InterPro" id="IPR016181">
    <property type="entry name" value="Acyl_CoA_acyltransferase"/>
</dbReference>
<feature type="compositionally biased region" description="Basic and acidic residues" evidence="1">
    <location>
        <begin position="69"/>
        <end position="80"/>
    </location>
</feature>
<dbReference type="EMBL" id="CP048882">
    <property type="protein sequence ID" value="QPP11143.1"/>
    <property type="molecule type" value="Genomic_DNA"/>
</dbReference>
<name>A0A7T1TDS7_9ACTN</name>
<organism evidence="3 4">
    <name type="scientific">Streptomyces bathyalis</name>
    <dbReference type="NCBI Taxonomy" id="2710756"/>
    <lineage>
        <taxon>Bacteria</taxon>
        <taxon>Bacillati</taxon>
        <taxon>Actinomycetota</taxon>
        <taxon>Actinomycetes</taxon>
        <taxon>Kitasatosporales</taxon>
        <taxon>Streptomycetaceae</taxon>
        <taxon>Streptomyces</taxon>
    </lineage>
</organism>
<evidence type="ECO:0000259" key="2">
    <source>
        <dbReference type="PROSITE" id="PS51186"/>
    </source>
</evidence>